<comment type="caution">
    <text evidence="2">The sequence shown here is derived from an EMBL/GenBank/DDBJ whole genome shotgun (WGS) entry which is preliminary data.</text>
</comment>
<keyword evidence="3" id="KW-1185">Reference proteome</keyword>
<accession>A0A967CBL7</accession>
<dbReference type="RefSeq" id="WP_167223006.1">
    <property type="nucleotide sequence ID" value="NZ_JAAQPH010000004.1"/>
</dbReference>
<sequence length="244" mass="28700">MSNDEKEHSEFLDEYLDLPDDPEVAFAVLHQRRHEAMEKQWDNDRVQSWYYERRYVDTLTAFDEVHNLGILIAYRNPPKKDSEFADFFQDFRRNAEIASQKIMMEAARRLKIGSQNTIVLDAAARETIHTLINAIRGKLNELSMPENKRESLFAKLNMFAAEVDRNRTRTEAFYAFAIETARAAREVNEELKPLQKTIDRVFDWIEKAKKVGDVLPPWEERKKIEGPQKNLPKPQEDLDDEIPF</sequence>
<evidence type="ECO:0000256" key="1">
    <source>
        <dbReference type="SAM" id="MobiDB-lite"/>
    </source>
</evidence>
<dbReference type="Proteomes" id="UP000761264">
    <property type="component" value="Unassembled WGS sequence"/>
</dbReference>
<dbReference type="EMBL" id="JAAQPH010000004">
    <property type="protein sequence ID" value="NIA68443.1"/>
    <property type="molecule type" value="Genomic_DNA"/>
</dbReference>
<gene>
    <name evidence="2" type="ORF">HBA54_07540</name>
</gene>
<feature type="region of interest" description="Disordered" evidence="1">
    <location>
        <begin position="216"/>
        <end position="244"/>
    </location>
</feature>
<organism evidence="2 3">
    <name type="scientific">Pelagibius litoralis</name>
    <dbReference type="NCBI Taxonomy" id="374515"/>
    <lineage>
        <taxon>Bacteria</taxon>
        <taxon>Pseudomonadati</taxon>
        <taxon>Pseudomonadota</taxon>
        <taxon>Alphaproteobacteria</taxon>
        <taxon>Rhodospirillales</taxon>
        <taxon>Rhodovibrionaceae</taxon>
        <taxon>Pelagibius</taxon>
    </lineage>
</organism>
<proteinExistence type="predicted"/>
<evidence type="ECO:0000313" key="2">
    <source>
        <dbReference type="EMBL" id="NIA68443.1"/>
    </source>
</evidence>
<dbReference type="AlphaFoldDB" id="A0A967CBL7"/>
<reference evidence="2" key="1">
    <citation type="submission" date="2020-03" db="EMBL/GenBank/DDBJ databases">
        <title>Genome of Pelagibius litoralis DSM 21314T.</title>
        <authorList>
            <person name="Wang G."/>
        </authorList>
    </citation>
    <scope>NUCLEOTIDE SEQUENCE</scope>
    <source>
        <strain evidence="2">DSM 21314</strain>
    </source>
</reference>
<protein>
    <submittedName>
        <fullName evidence="2">Uncharacterized protein</fullName>
    </submittedName>
</protein>
<feature type="compositionally biased region" description="Basic and acidic residues" evidence="1">
    <location>
        <begin position="216"/>
        <end position="226"/>
    </location>
</feature>
<evidence type="ECO:0000313" key="3">
    <source>
        <dbReference type="Proteomes" id="UP000761264"/>
    </source>
</evidence>
<name>A0A967CBL7_9PROT</name>